<organism evidence="2 3">
    <name type="scientific">Symplocastrum torsivum CPER-KK1</name>
    <dbReference type="NCBI Taxonomy" id="450513"/>
    <lineage>
        <taxon>Bacteria</taxon>
        <taxon>Bacillati</taxon>
        <taxon>Cyanobacteriota</taxon>
        <taxon>Cyanophyceae</taxon>
        <taxon>Oscillatoriophycideae</taxon>
        <taxon>Oscillatoriales</taxon>
        <taxon>Microcoleaceae</taxon>
        <taxon>Symplocastrum</taxon>
    </lineage>
</organism>
<sequence length="272" mass="29609">MLVSTFELLVKPISTPRFGPASASRLVAQGYFLTIANPNNVDVGVRLQFAATTPTLTLADTVVIRDVLAVGNASNVFGELVPTADPKKLTYDLNIPAHDTVLVTLLPDLARDVQPPLGTPDLITTQYEIRGYVDIFLRSPFNLNGLNVLLTPEHRGTFLPQDLAAPNPDFDQLVYSLPTATGSSLFTLRSFRTDLIEVPGGMQVSQKAIKDLTDNTIPTVPISGIEQMFNQMAERINGLEERIEAAGKSFISPQERPEVGEQVVNNQVGNRV</sequence>
<evidence type="ECO:0000313" key="2">
    <source>
        <dbReference type="EMBL" id="MBW4544868.1"/>
    </source>
</evidence>
<comment type="caution">
    <text evidence="2">The sequence shown here is derived from an EMBL/GenBank/DDBJ whole genome shotgun (WGS) entry which is preliminary data.</text>
</comment>
<evidence type="ECO:0000256" key="1">
    <source>
        <dbReference type="SAM" id="Coils"/>
    </source>
</evidence>
<dbReference type="AlphaFoldDB" id="A0A951PLG5"/>
<keyword evidence="1" id="KW-0175">Coiled coil</keyword>
<gene>
    <name evidence="2" type="ORF">KME25_10560</name>
</gene>
<reference evidence="2" key="1">
    <citation type="submission" date="2021-05" db="EMBL/GenBank/DDBJ databases">
        <authorList>
            <person name="Pietrasiak N."/>
            <person name="Ward R."/>
            <person name="Stajich J.E."/>
            <person name="Kurbessoian T."/>
        </authorList>
    </citation>
    <scope>NUCLEOTIDE SEQUENCE</scope>
    <source>
        <strain evidence="2">CPER-KK1</strain>
    </source>
</reference>
<feature type="coiled-coil region" evidence="1">
    <location>
        <begin position="222"/>
        <end position="249"/>
    </location>
</feature>
<dbReference type="Proteomes" id="UP000753908">
    <property type="component" value="Unassembled WGS sequence"/>
</dbReference>
<proteinExistence type="predicted"/>
<evidence type="ECO:0000313" key="3">
    <source>
        <dbReference type="Proteomes" id="UP000753908"/>
    </source>
</evidence>
<protein>
    <submittedName>
        <fullName evidence="2">Uncharacterized protein</fullName>
    </submittedName>
</protein>
<name>A0A951PLG5_9CYAN</name>
<reference evidence="2" key="2">
    <citation type="journal article" date="2022" name="Microbiol. Resour. Announc.">
        <title>Metagenome Sequencing to Explore Phylogenomics of Terrestrial Cyanobacteria.</title>
        <authorList>
            <person name="Ward R.D."/>
            <person name="Stajich J.E."/>
            <person name="Johansen J.R."/>
            <person name="Huntemann M."/>
            <person name="Clum A."/>
            <person name="Foster B."/>
            <person name="Foster B."/>
            <person name="Roux S."/>
            <person name="Palaniappan K."/>
            <person name="Varghese N."/>
            <person name="Mukherjee S."/>
            <person name="Reddy T.B.K."/>
            <person name="Daum C."/>
            <person name="Copeland A."/>
            <person name="Chen I.A."/>
            <person name="Ivanova N.N."/>
            <person name="Kyrpides N.C."/>
            <person name="Shapiro N."/>
            <person name="Eloe-Fadrosh E.A."/>
            <person name="Pietrasiak N."/>
        </authorList>
    </citation>
    <scope>NUCLEOTIDE SEQUENCE</scope>
    <source>
        <strain evidence="2">CPER-KK1</strain>
    </source>
</reference>
<accession>A0A951PLG5</accession>
<dbReference type="EMBL" id="JAHHIF010000011">
    <property type="protein sequence ID" value="MBW4544868.1"/>
    <property type="molecule type" value="Genomic_DNA"/>
</dbReference>